<keyword evidence="7 8" id="KW-0472">Membrane</keyword>
<dbReference type="AlphaFoldDB" id="A0A1H9JCX9"/>
<reference evidence="10" key="1">
    <citation type="submission" date="2016-10" db="EMBL/GenBank/DDBJ databases">
        <authorList>
            <person name="Varghese N."/>
            <person name="Submissions S."/>
        </authorList>
    </citation>
    <scope>NUCLEOTIDE SEQUENCE [LARGE SCALE GENOMIC DNA]</scope>
    <source>
        <strain evidence="10">DSM 18887</strain>
    </source>
</reference>
<dbReference type="InterPro" id="IPR004776">
    <property type="entry name" value="Mem_transp_PIN-like"/>
</dbReference>
<comment type="similarity">
    <text evidence="2">Belongs to the auxin efflux carrier (TC 2.A.69) family.</text>
</comment>
<keyword evidence="10" id="KW-1185">Reference proteome</keyword>
<dbReference type="STRING" id="355243.SAMN03080615_02934"/>
<dbReference type="PANTHER" id="PTHR36838:SF1">
    <property type="entry name" value="SLR1864 PROTEIN"/>
    <property type="match status" value="1"/>
</dbReference>
<evidence type="ECO:0000256" key="2">
    <source>
        <dbReference type="ARBA" id="ARBA00010145"/>
    </source>
</evidence>
<feature type="transmembrane region" description="Helical" evidence="8">
    <location>
        <begin position="12"/>
        <end position="30"/>
    </location>
</feature>
<proteinExistence type="inferred from homology"/>
<dbReference type="PANTHER" id="PTHR36838">
    <property type="entry name" value="AUXIN EFFLUX CARRIER FAMILY PROTEIN"/>
    <property type="match status" value="1"/>
</dbReference>
<feature type="transmembrane region" description="Helical" evidence="8">
    <location>
        <begin position="275"/>
        <end position="296"/>
    </location>
</feature>
<keyword evidence="6 8" id="KW-1133">Transmembrane helix</keyword>
<evidence type="ECO:0000313" key="9">
    <source>
        <dbReference type="EMBL" id="SEQ84861.1"/>
    </source>
</evidence>
<evidence type="ECO:0000256" key="6">
    <source>
        <dbReference type="ARBA" id="ARBA00022989"/>
    </source>
</evidence>
<gene>
    <name evidence="9" type="ORF">SAMN03080615_02934</name>
</gene>
<feature type="transmembrane region" description="Helical" evidence="8">
    <location>
        <begin position="156"/>
        <end position="174"/>
    </location>
</feature>
<feature type="transmembrane region" description="Helical" evidence="8">
    <location>
        <begin position="180"/>
        <end position="203"/>
    </location>
</feature>
<evidence type="ECO:0000256" key="1">
    <source>
        <dbReference type="ARBA" id="ARBA00004651"/>
    </source>
</evidence>
<feature type="transmembrane region" description="Helical" evidence="8">
    <location>
        <begin position="215"/>
        <end position="238"/>
    </location>
</feature>
<sequence>METTTLALAERIFLTVFPLFAIVLCGYLYGRYKKPDMALANQLNMDIFVPALIFFVLSDKSFDLVKYQALALAAAIVILGSGLLIWPLCKLLKVQPKTFLPPMMFSNSGNLGLPLIILAFGEQALPAAIMLFIVEMTLHFTVGIYMMDHRTHPWRLLRMPIIIATIAGLGWSSLNLTVPASIATALDMLGQISIPLLLFTLGVRLITVDFSAWRIGITGAIISPAIGVVIAFLIQQLLHLEAQQFAYLIIFGALPPAVLNYIVAEQYNQEPKQVASIVLLGNMGALIFIPLTLVFVL</sequence>
<dbReference type="EMBL" id="FOGB01000009">
    <property type="protein sequence ID" value="SEQ84861.1"/>
    <property type="molecule type" value="Genomic_DNA"/>
</dbReference>
<organism evidence="9 10">
    <name type="scientific">Amphritea atlantica</name>
    <dbReference type="NCBI Taxonomy" id="355243"/>
    <lineage>
        <taxon>Bacteria</taxon>
        <taxon>Pseudomonadati</taxon>
        <taxon>Pseudomonadota</taxon>
        <taxon>Gammaproteobacteria</taxon>
        <taxon>Oceanospirillales</taxon>
        <taxon>Oceanospirillaceae</taxon>
        <taxon>Amphritea</taxon>
    </lineage>
</organism>
<dbReference type="InterPro" id="IPR038770">
    <property type="entry name" value="Na+/solute_symporter_sf"/>
</dbReference>
<dbReference type="GO" id="GO:0055085">
    <property type="term" value="P:transmembrane transport"/>
    <property type="evidence" value="ECO:0007669"/>
    <property type="project" value="InterPro"/>
</dbReference>
<dbReference type="OrthoDB" id="3238001at2"/>
<evidence type="ECO:0008006" key="11">
    <source>
        <dbReference type="Google" id="ProtNLM"/>
    </source>
</evidence>
<keyword evidence="3" id="KW-0813">Transport</keyword>
<evidence type="ECO:0000256" key="3">
    <source>
        <dbReference type="ARBA" id="ARBA00022448"/>
    </source>
</evidence>
<evidence type="ECO:0000256" key="7">
    <source>
        <dbReference type="ARBA" id="ARBA00023136"/>
    </source>
</evidence>
<evidence type="ECO:0000256" key="5">
    <source>
        <dbReference type="ARBA" id="ARBA00022692"/>
    </source>
</evidence>
<accession>A0A1H9JCX9</accession>
<evidence type="ECO:0000256" key="4">
    <source>
        <dbReference type="ARBA" id="ARBA00022475"/>
    </source>
</evidence>
<keyword evidence="4" id="KW-1003">Cell membrane</keyword>
<dbReference type="Gene3D" id="1.20.1530.20">
    <property type="match status" value="1"/>
</dbReference>
<feature type="transmembrane region" description="Helical" evidence="8">
    <location>
        <begin position="244"/>
        <end position="263"/>
    </location>
</feature>
<dbReference type="Proteomes" id="UP000198749">
    <property type="component" value="Unassembled WGS sequence"/>
</dbReference>
<dbReference type="GO" id="GO:0005886">
    <property type="term" value="C:plasma membrane"/>
    <property type="evidence" value="ECO:0007669"/>
    <property type="project" value="UniProtKB-SubCell"/>
</dbReference>
<name>A0A1H9JCX9_9GAMM</name>
<dbReference type="Pfam" id="PF03547">
    <property type="entry name" value="Mem_trans"/>
    <property type="match status" value="2"/>
</dbReference>
<evidence type="ECO:0000313" key="10">
    <source>
        <dbReference type="Proteomes" id="UP000198749"/>
    </source>
</evidence>
<feature type="transmembrane region" description="Helical" evidence="8">
    <location>
        <begin position="37"/>
        <end position="57"/>
    </location>
</feature>
<keyword evidence="5 8" id="KW-0812">Transmembrane</keyword>
<dbReference type="RefSeq" id="WP_091359783.1">
    <property type="nucleotide sequence ID" value="NZ_AP025284.1"/>
</dbReference>
<protein>
    <recommendedName>
        <fullName evidence="11">Permease</fullName>
    </recommendedName>
</protein>
<comment type="subcellular location">
    <subcellularLocation>
        <location evidence="1">Cell membrane</location>
        <topology evidence="1">Multi-pass membrane protein</topology>
    </subcellularLocation>
</comment>
<evidence type="ECO:0000256" key="8">
    <source>
        <dbReference type="SAM" id="Phobius"/>
    </source>
</evidence>
<feature type="transmembrane region" description="Helical" evidence="8">
    <location>
        <begin position="69"/>
        <end position="88"/>
    </location>
</feature>